<name>A0A9Q8LB35_PASFU</name>
<organism evidence="2 3">
    <name type="scientific">Passalora fulva</name>
    <name type="common">Tomato leaf mold</name>
    <name type="synonym">Cladosporium fulvum</name>
    <dbReference type="NCBI Taxonomy" id="5499"/>
    <lineage>
        <taxon>Eukaryota</taxon>
        <taxon>Fungi</taxon>
        <taxon>Dikarya</taxon>
        <taxon>Ascomycota</taxon>
        <taxon>Pezizomycotina</taxon>
        <taxon>Dothideomycetes</taxon>
        <taxon>Dothideomycetidae</taxon>
        <taxon>Mycosphaerellales</taxon>
        <taxon>Mycosphaerellaceae</taxon>
        <taxon>Fulvia</taxon>
    </lineage>
</organism>
<sequence length="710" mass="81150">MVLAQEHRAIALWTTDENGFRSLTVPVFEFQRLGEDEQRFFILQPADDQTSHVRCHLDVSPFFEAPPYIAVKNARGYRLLEDPIEVDGNGMIISAGLERFLRHYRSTITKPTRLWVRHLCVDQQDARERTSFWTRDWSDTMYAMATEVVDMSAFNADLIDRGKVQQVHDSRYSRWTKEWYGGLETVTLPKVYPIRPGSVMRNSRIEAPVAEYQYSPLDLVAKEIRIIVLVPSVDVTAPIVLDLAHCPMRCEVNYAALSYRWGVNDEEGMITLNGQRKYVRKNLEEALRSIRHKECLQPLWIDTISINQEDLPERSRQVPPSDDSDLALQLIRELQQPMIRLNPDGEWHFGQWSYNPGNGPTFGENHIKPPQLARMCAALYKFVTRPYFRHSWVLQENAFASNPTIGIGTNYDTKFDQLDMAAYNFESILGNDPSMSTYMAFTKAWIAQHSNLDIVGAVEAYGSESFYADAPSWCPDWSTPSTASCLIRRERIPNILMMAINSLDGVLYSADGGIEQAAFDEPLFYFDEDVLCCTGILLDQVQFVLKDAPEMPDGTLVPFSSDPYVFHKFQTWTKELDDHFSTNGIMTYKDNMQAATAMMHGDCTAAWPPRDENPENCSELHPGEKYVSIRQDSRHIRRYGSEYDRSDAWTTVKTVLRGRRPFVTDSGYMGLLPSYTSVSDKPWHLAIFAGCSVPLLLREQDDGIYKISGT</sequence>
<dbReference type="PANTHER" id="PTHR24148:SF64">
    <property type="entry name" value="HETEROKARYON INCOMPATIBILITY DOMAIN-CONTAINING PROTEIN"/>
    <property type="match status" value="1"/>
</dbReference>
<evidence type="ECO:0000313" key="3">
    <source>
        <dbReference type="Proteomes" id="UP000756132"/>
    </source>
</evidence>
<reference evidence="2" key="1">
    <citation type="submission" date="2021-12" db="EMBL/GenBank/DDBJ databases">
        <authorList>
            <person name="Zaccaron A."/>
            <person name="Stergiopoulos I."/>
        </authorList>
    </citation>
    <scope>NUCLEOTIDE SEQUENCE</scope>
    <source>
        <strain evidence="2">Race5_Kim</strain>
    </source>
</reference>
<dbReference type="GeneID" id="71983406"/>
<accession>A0A9Q8LB35</accession>
<dbReference type="OrthoDB" id="4850726at2759"/>
<dbReference type="Proteomes" id="UP000756132">
    <property type="component" value="Chromosome 2"/>
</dbReference>
<dbReference type="InterPro" id="IPR010730">
    <property type="entry name" value="HET"/>
</dbReference>
<evidence type="ECO:0000313" key="2">
    <source>
        <dbReference type="EMBL" id="UJO13493.1"/>
    </source>
</evidence>
<dbReference type="KEGG" id="ffu:CLAFUR5_03528"/>
<dbReference type="AlphaFoldDB" id="A0A9Q8LB35"/>
<reference evidence="2" key="2">
    <citation type="journal article" date="2022" name="Microb. Genom.">
        <title>A chromosome-scale genome assembly of the tomato pathogen Cladosporium fulvum reveals a compartmentalized genome architecture and the presence of a dispensable chromosome.</title>
        <authorList>
            <person name="Zaccaron A.Z."/>
            <person name="Chen L.H."/>
            <person name="Samaras A."/>
            <person name="Stergiopoulos I."/>
        </authorList>
    </citation>
    <scope>NUCLEOTIDE SEQUENCE</scope>
    <source>
        <strain evidence="2">Race5_Kim</strain>
    </source>
</reference>
<dbReference type="RefSeq" id="XP_047757859.1">
    <property type="nucleotide sequence ID" value="XM_047902676.1"/>
</dbReference>
<dbReference type="PANTHER" id="PTHR24148">
    <property type="entry name" value="ANKYRIN REPEAT DOMAIN-CONTAINING PROTEIN 39 HOMOLOG-RELATED"/>
    <property type="match status" value="1"/>
</dbReference>
<gene>
    <name evidence="2" type="ORF">CLAFUR5_03528</name>
</gene>
<proteinExistence type="predicted"/>
<protein>
    <recommendedName>
        <fullName evidence="1">Heterokaryon incompatibility domain-containing protein</fullName>
    </recommendedName>
</protein>
<dbReference type="EMBL" id="CP090164">
    <property type="protein sequence ID" value="UJO13493.1"/>
    <property type="molecule type" value="Genomic_DNA"/>
</dbReference>
<dbReference type="Pfam" id="PF06985">
    <property type="entry name" value="HET"/>
    <property type="match status" value="1"/>
</dbReference>
<keyword evidence="3" id="KW-1185">Reference proteome</keyword>
<feature type="domain" description="Heterokaryon incompatibility" evidence="1">
    <location>
        <begin position="254"/>
        <end position="396"/>
    </location>
</feature>
<dbReference type="InterPro" id="IPR052895">
    <property type="entry name" value="HetReg/Transcr_Mod"/>
</dbReference>
<evidence type="ECO:0000259" key="1">
    <source>
        <dbReference type="Pfam" id="PF06985"/>
    </source>
</evidence>